<dbReference type="RefSeq" id="WP_185694613.1">
    <property type="nucleotide sequence ID" value="NZ_JACHVA010000138.1"/>
</dbReference>
<dbReference type="EMBL" id="JACHVA010000138">
    <property type="protein sequence ID" value="MBC2603994.1"/>
    <property type="molecule type" value="Genomic_DNA"/>
</dbReference>
<proteinExistence type="predicted"/>
<gene>
    <name evidence="2" type="ORF">H5P30_19610</name>
</gene>
<evidence type="ECO:0000313" key="3">
    <source>
        <dbReference type="Proteomes" id="UP000525652"/>
    </source>
</evidence>
<accession>A0A7X1E692</accession>
<reference evidence="2 3" key="1">
    <citation type="submission" date="2020-07" db="EMBL/GenBank/DDBJ databases">
        <authorList>
            <person name="Feng X."/>
        </authorList>
    </citation>
    <scope>NUCLEOTIDE SEQUENCE [LARGE SCALE GENOMIC DNA]</scope>
    <source>
        <strain evidence="2 3">JCM14086</strain>
    </source>
</reference>
<protein>
    <recommendedName>
        <fullName evidence="4">Cell division protein FtsL</fullName>
    </recommendedName>
</protein>
<keyword evidence="1" id="KW-0175">Coiled coil</keyword>
<feature type="coiled-coil region" evidence="1">
    <location>
        <begin position="38"/>
        <end position="65"/>
    </location>
</feature>
<dbReference type="Proteomes" id="UP000525652">
    <property type="component" value="Unassembled WGS sequence"/>
</dbReference>
<comment type="caution">
    <text evidence="2">The sequence shown here is derived from an EMBL/GenBank/DDBJ whole genome shotgun (WGS) entry which is preliminary data.</text>
</comment>
<organism evidence="2 3">
    <name type="scientific">Puniceicoccus vermicola</name>
    <dbReference type="NCBI Taxonomy" id="388746"/>
    <lineage>
        <taxon>Bacteria</taxon>
        <taxon>Pseudomonadati</taxon>
        <taxon>Verrucomicrobiota</taxon>
        <taxon>Opitutia</taxon>
        <taxon>Puniceicoccales</taxon>
        <taxon>Puniceicoccaceae</taxon>
        <taxon>Puniceicoccus</taxon>
    </lineage>
</organism>
<evidence type="ECO:0000313" key="2">
    <source>
        <dbReference type="EMBL" id="MBC2603994.1"/>
    </source>
</evidence>
<keyword evidence="3" id="KW-1185">Reference proteome</keyword>
<evidence type="ECO:0008006" key="4">
    <source>
        <dbReference type="Google" id="ProtNLM"/>
    </source>
</evidence>
<dbReference type="AlphaFoldDB" id="A0A7X1E692"/>
<evidence type="ECO:0000256" key="1">
    <source>
        <dbReference type="SAM" id="Coils"/>
    </source>
</evidence>
<name>A0A7X1E692_9BACT</name>
<sequence>MKTSPRSFLPPLNLLLLGVFLAVSLLGGLSQVWIQRQISRTASLIEEHEKTLQDLERKNRYMSSRLAEAHRPDELIRRAGAGLKRPDWHQIVQVERSFDADGNRVVRLVPYGEPMEVAFND</sequence>